<sequence length="563" mass="60341">MTGASWVDGGVNDNHRPHLRIHPLCYRPDVSREAPIQKPKMATKKSKAPAPTDEELDKMLAGLEEESDPKTPVKGAPKPTKPASQTEQDLLAELDNLENLGNQPPSKPHALSIITAKRTASATPPPLSSRTSEEKTAPRKSGESTRSFHNSFTPSATSSDLQEAEKKTPTAQPVEEISSATSAGWWGSVFATASAAVKTAEAAVKEIQQNEEAKRWAEQVKGNVGALRGLGGELRSRALPTFTNILHTLAPPISSHERLQIHITHDFIGYPSLDPLIYSTFSRVMAQVEGGDLLVIQRGHESTARRGSDAGYSGGSAGWSDGPWWRQSNEQRDLGPVNGLVEGTKLVRVSAEAYANEFFSSRGGLEAAAQRATENLSESNPVRSSDIFLAVQAIAHDAPEDLFQGPALEQEGAVAEDTQADELISFAIYLHDPVHSITFHTLSQSVPARWMRWLDAPSPMTPASPASASSQHKGGFFGGEADGHLQPSLPDEIAEIIEQGGVDPREWVAEWVEELLALGVGVVAQRYVARRMGVGEGGIGKGKARQEEIMGDGGGEAARAGLI</sequence>
<dbReference type="OrthoDB" id="5594977at2759"/>
<proteinExistence type="predicted"/>
<evidence type="ECO:0008006" key="4">
    <source>
        <dbReference type="Google" id="ProtNLM"/>
    </source>
</evidence>
<organism evidence="2 3">
    <name type="scientific">Diplocarpon coronariae</name>
    <dbReference type="NCBI Taxonomy" id="2795749"/>
    <lineage>
        <taxon>Eukaryota</taxon>
        <taxon>Fungi</taxon>
        <taxon>Dikarya</taxon>
        <taxon>Ascomycota</taxon>
        <taxon>Pezizomycotina</taxon>
        <taxon>Leotiomycetes</taxon>
        <taxon>Helotiales</taxon>
        <taxon>Drepanopezizaceae</taxon>
        <taxon>Diplocarpon</taxon>
    </lineage>
</organism>
<gene>
    <name evidence="2" type="ORF">B2J93_6336</name>
</gene>
<dbReference type="PANTHER" id="PTHR28265">
    <property type="entry name" value="MAINTENANCE OF TELOMERE CAPPING PROTEIN 1"/>
    <property type="match status" value="1"/>
</dbReference>
<dbReference type="InterPro" id="IPR018814">
    <property type="entry name" value="DUF5427"/>
</dbReference>
<protein>
    <recommendedName>
        <fullName evidence="4">Maintenance of telomere capping protein 1</fullName>
    </recommendedName>
</protein>
<evidence type="ECO:0000313" key="3">
    <source>
        <dbReference type="Proteomes" id="UP000242519"/>
    </source>
</evidence>
<dbReference type="EMBL" id="MZNU01000394">
    <property type="protein sequence ID" value="OWO98428.1"/>
    <property type="molecule type" value="Genomic_DNA"/>
</dbReference>
<evidence type="ECO:0000256" key="1">
    <source>
        <dbReference type="SAM" id="MobiDB-lite"/>
    </source>
</evidence>
<dbReference type="PANTHER" id="PTHR28265:SF1">
    <property type="entry name" value="MAINTENANCE OF TELOMERE CAPPING PROTEIN 1"/>
    <property type="match status" value="1"/>
</dbReference>
<reference evidence="2 3" key="1">
    <citation type="submission" date="2017-04" db="EMBL/GenBank/DDBJ databases">
        <title>Draft genome sequence of Marssonina coronaria NL1: causal agent of apple blotch.</title>
        <authorList>
            <person name="Cheng Q."/>
        </authorList>
    </citation>
    <scope>NUCLEOTIDE SEQUENCE [LARGE SCALE GENOMIC DNA]</scope>
    <source>
        <strain evidence="2 3">NL1</strain>
    </source>
</reference>
<comment type="caution">
    <text evidence="2">The sequence shown here is derived from an EMBL/GenBank/DDBJ whole genome shotgun (WGS) entry which is preliminary data.</text>
</comment>
<evidence type="ECO:0000313" key="2">
    <source>
        <dbReference type="EMBL" id="OWO98428.1"/>
    </source>
</evidence>
<feature type="compositionally biased region" description="Polar residues" evidence="1">
    <location>
        <begin position="144"/>
        <end position="161"/>
    </location>
</feature>
<dbReference type="STRING" id="503106.A0A218YUJ0"/>
<feature type="compositionally biased region" description="Basic and acidic residues" evidence="1">
    <location>
        <begin position="131"/>
        <end position="143"/>
    </location>
</feature>
<dbReference type="InParanoid" id="A0A218YUJ0"/>
<dbReference type="Proteomes" id="UP000242519">
    <property type="component" value="Unassembled WGS sequence"/>
</dbReference>
<accession>A0A218YUJ0</accession>
<name>A0A218YUJ0_9HELO</name>
<dbReference type="AlphaFoldDB" id="A0A218YUJ0"/>
<keyword evidence="3" id="KW-1185">Reference proteome</keyword>
<dbReference type="FunCoup" id="A0A218YUJ0">
    <property type="interactions" value="20"/>
</dbReference>
<feature type="region of interest" description="Disordered" evidence="1">
    <location>
        <begin position="27"/>
        <end position="177"/>
    </location>
</feature>
<dbReference type="Pfam" id="PF10310">
    <property type="entry name" value="DUF5427"/>
    <property type="match status" value="1"/>
</dbReference>